<comment type="caution">
    <text evidence="3">The sequence shown here is derived from an EMBL/GenBank/DDBJ whole genome shotgun (WGS) entry which is preliminary data.</text>
</comment>
<accession>A0A2N3YMP1</accession>
<reference evidence="3 4" key="1">
    <citation type="submission" date="2017-12" db="EMBL/GenBank/DDBJ databases">
        <title>Sequencing the genomes of 1000 Actinobacteria strains.</title>
        <authorList>
            <person name="Klenk H.-P."/>
        </authorList>
    </citation>
    <scope>NUCLEOTIDE SEQUENCE [LARGE SCALE GENOMIC DNA]</scope>
    <source>
        <strain evidence="3 4">DSM 12806</strain>
    </source>
</reference>
<dbReference type="OrthoDB" id="9792898at2"/>
<evidence type="ECO:0000256" key="1">
    <source>
        <dbReference type="SAM" id="MobiDB-lite"/>
    </source>
</evidence>
<feature type="region of interest" description="Disordered" evidence="1">
    <location>
        <begin position="71"/>
        <end position="95"/>
    </location>
</feature>
<dbReference type="Proteomes" id="UP000233781">
    <property type="component" value="Unassembled WGS sequence"/>
</dbReference>
<feature type="domain" description="Putative regulatory protein FmdB zinc ribbon" evidence="2">
    <location>
        <begin position="1"/>
        <end position="41"/>
    </location>
</feature>
<keyword evidence="4" id="KW-1185">Reference proteome</keyword>
<evidence type="ECO:0000259" key="2">
    <source>
        <dbReference type="SMART" id="SM00834"/>
    </source>
</evidence>
<evidence type="ECO:0000313" key="4">
    <source>
        <dbReference type="Proteomes" id="UP000233781"/>
    </source>
</evidence>
<organism evidence="3 4">
    <name type="scientific">Phycicoccus duodecadis</name>
    <dbReference type="NCBI Taxonomy" id="173053"/>
    <lineage>
        <taxon>Bacteria</taxon>
        <taxon>Bacillati</taxon>
        <taxon>Actinomycetota</taxon>
        <taxon>Actinomycetes</taxon>
        <taxon>Micrococcales</taxon>
        <taxon>Intrasporangiaceae</taxon>
        <taxon>Phycicoccus</taxon>
    </lineage>
</organism>
<name>A0A2N3YMP1_9MICO</name>
<dbReference type="AlphaFoldDB" id="A0A2N3YMP1"/>
<dbReference type="SMART" id="SM00834">
    <property type="entry name" value="CxxC_CXXC_SSSS"/>
    <property type="match status" value="1"/>
</dbReference>
<dbReference type="RefSeq" id="WP_101396556.1">
    <property type="nucleotide sequence ID" value="NZ_PJNE01000001.1"/>
</dbReference>
<sequence>MATYEFLCPRDGVITARLPVGRAPASLTCPECDDPARRLFSLPQVLTGDSRSRRIIAATEASASEPAVVTALPGRHRPPTRRPSADPRTAKLPAP</sequence>
<dbReference type="InterPro" id="IPR013429">
    <property type="entry name" value="Regulatory_FmdB_Zinc_ribbon"/>
</dbReference>
<gene>
    <name evidence="3" type="ORF">ATL31_2962</name>
</gene>
<proteinExistence type="predicted"/>
<dbReference type="EMBL" id="PJNE01000001">
    <property type="protein sequence ID" value="PKW28106.1"/>
    <property type="molecule type" value="Genomic_DNA"/>
</dbReference>
<evidence type="ECO:0000313" key="3">
    <source>
        <dbReference type="EMBL" id="PKW28106.1"/>
    </source>
</evidence>
<protein>
    <recommendedName>
        <fullName evidence="2">Putative regulatory protein FmdB zinc ribbon domain-containing protein</fullName>
    </recommendedName>
</protein>